<proteinExistence type="predicted"/>
<feature type="compositionally biased region" description="Basic and acidic residues" evidence="2">
    <location>
        <begin position="1"/>
        <end position="11"/>
    </location>
</feature>
<gene>
    <name evidence="3" type="ORF">JJQ90_11795</name>
</gene>
<feature type="region of interest" description="Disordered" evidence="2">
    <location>
        <begin position="1"/>
        <end position="26"/>
    </location>
</feature>
<keyword evidence="4" id="KW-1185">Reference proteome</keyword>
<organism evidence="3 4">
    <name type="scientific">Falsiroseomonas oleicola</name>
    <dbReference type="NCBI Taxonomy" id="2801474"/>
    <lineage>
        <taxon>Bacteria</taxon>
        <taxon>Pseudomonadati</taxon>
        <taxon>Pseudomonadota</taxon>
        <taxon>Alphaproteobacteria</taxon>
        <taxon>Acetobacterales</taxon>
        <taxon>Roseomonadaceae</taxon>
        <taxon>Falsiroseomonas</taxon>
    </lineage>
</organism>
<evidence type="ECO:0000256" key="1">
    <source>
        <dbReference type="SAM" id="Coils"/>
    </source>
</evidence>
<protein>
    <submittedName>
        <fullName evidence="3">Uncharacterized protein</fullName>
    </submittedName>
</protein>
<dbReference type="EMBL" id="JAERQM010000003">
    <property type="protein sequence ID" value="MBU8544394.1"/>
    <property type="molecule type" value="Genomic_DNA"/>
</dbReference>
<accession>A0ABS6H7H1</accession>
<reference evidence="3 4" key="1">
    <citation type="submission" date="2021-01" db="EMBL/GenBank/DDBJ databases">
        <title>Roseomonas sp. nov, a bacterium isolated from an oil production mixture in Yumen Oilfield.</title>
        <authorList>
            <person name="Wu D."/>
        </authorList>
    </citation>
    <scope>NUCLEOTIDE SEQUENCE [LARGE SCALE GENOMIC DNA]</scope>
    <source>
        <strain evidence="3 4">ROY-5-3</strain>
    </source>
</reference>
<comment type="caution">
    <text evidence="3">The sequence shown here is derived from an EMBL/GenBank/DDBJ whole genome shotgun (WGS) entry which is preliminary data.</text>
</comment>
<keyword evidence="1" id="KW-0175">Coiled coil</keyword>
<evidence type="ECO:0000313" key="3">
    <source>
        <dbReference type="EMBL" id="MBU8544394.1"/>
    </source>
</evidence>
<dbReference type="Proteomes" id="UP000689967">
    <property type="component" value="Unassembled WGS sequence"/>
</dbReference>
<dbReference type="RefSeq" id="WP_216875637.1">
    <property type="nucleotide sequence ID" value="NZ_JAERQM010000003.1"/>
</dbReference>
<sequence length="75" mass="8356">MNQNDEAERIHGYRFPDQGTPNRTAPRATGTLEEIYARIDADTPAARLNQDLDRIEDALGKLEQAVRDAMEAGQS</sequence>
<evidence type="ECO:0000313" key="4">
    <source>
        <dbReference type="Proteomes" id="UP000689967"/>
    </source>
</evidence>
<name>A0ABS6H7H1_9PROT</name>
<feature type="coiled-coil region" evidence="1">
    <location>
        <begin position="45"/>
        <end position="72"/>
    </location>
</feature>
<evidence type="ECO:0000256" key="2">
    <source>
        <dbReference type="SAM" id="MobiDB-lite"/>
    </source>
</evidence>